<dbReference type="Gene3D" id="1.10.150.20">
    <property type="entry name" value="5' to 3' exonuclease, C-terminal subdomain"/>
    <property type="match status" value="1"/>
</dbReference>
<reference evidence="1 2" key="1">
    <citation type="submission" date="2019-07" db="EMBL/GenBank/DDBJ databases">
        <title>Whole genome shotgun sequence of Cellulomonas terrae NBRC 100819.</title>
        <authorList>
            <person name="Hosoyama A."/>
            <person name="Uohara A."/>
            <person name="Ohji S."/>
            <person name="Ichikawa N."/>
        </authorList>
    </citation>
    <scope>NUCLEOTIDE SEQUENCE [LARGE SCALE GENOMIC DNA]</scope>
    <source>
        <strain evidence="1 2">NBRC 100819</strain>
    </source>
</reference>
<dbReference type="EMBL" id="BJWH01000015">
    <property type="protein sequence ID" value="GEL99247.1"/>
    <property type="molecule type" value="Genomic_DNA"/>
</dbReference>
<protein>
    <recommendedName>
        <fullName evidence="3">DNA-binding protein</fullName>
    </recommendedName>
</protein>
<dbReference type="InterPro" id="IPR010995">
    <property type="entry name" value="DNA_repair_Rad51/TF_NusA_a-hlx"/>
</dbReference>
<dbReference type="GO" id="GO:0000166">
    <property type="term" value="F:nucleotide binding"/>
    <property type="evidence" value="ECO:0007669"/>
    <property type="project" value="InterPro"/>
</dbReference>
<dbReference type="AlphaFoldDB" id="A0A511JMJ6"/>
<gene>
    <name evidence="1" type="ORF">CTE05_27940</name>
</gene>
<dbReference type="SUPFAM" id="SSF47794">
    <property type="entry name" value="Rad51 N-terminal domain-like"/>
    <property type="match status" value="1"/>
</dbReference>
<comment type="caution">
    <text evidence="1">The sequence shown here is derived from an EMBL/GenBank/DDBJ whole genome shotgun (WGS) entry which is preliminary data.</text>
</comment>
<evidence type="ECO:0000313" key="2">
    <source>
        <dbReference type="Proteomes" id="UP000321049"/>
    </source>
</evidence>
<dbReference type="Proteomes" id="UP000321049">
    <property type="component" value="Unassembled WGS sequence"/>
</dbReference>
<organism evidence="1 2">
    <name type="scientific">Cellulomonas terrae</name>
    <dbReference type="NCBI Taxonomy" id="311234"/>
    <lineage>
        <taxon>Bacteria</taxon>
        <taxon>Bacillati</taxon>
        <taxon>Actinomycetota</taxon>
        <taxon>Actinomycetes</taxon>
        <taxon>Micrococcales</taxon>
        <taxon>Cellulomonadaceae</taxon>
        <taxon>Cellulomonas</taxon>
    </lineage>
</organism>
<dbReference type="RefSeq" id="WP_222595486.1">
    <property type="nucleotide sequence ID" value="NZ_BJWH01000015.1"/>
</dbReference>
<evidence type="ECO:0000313" key="1">
    <source>
        <dbReference type="EMBL" id="GEL99247.1"/>
    </source>
</evidence>
<name>A0A511JMJ6_9CELL</name>
<proteinExistence type="predicted"/>
<sequence length="65" mass="6692">MVDPTPPPTPLPRGIGRAATAALALEGITTLDDVREVDLDGLLRLHGVGPKAIQVLREALASTPG</sequence>
<keyword evidence="2" id="KW-1185">Reference proteome</keyword>
<accession>A0A511JMJ6</accession>
<evidence type="ECO:0008006" key="3">
    <source>
        <dbReference type="Google" id="ProtNLM"/>
    </source>
</evidence>